<feature type="transmembrane region" description="Helical" evidence="7">
    <location>
        <begin position="38"/>
        <end position="62"/>
    </location>
</feature>
<keyword evidence="6 7" id="KW-0961">Cell wall biogenesis/degradation</keyword>
<dbReference type="AlphaFoldDB" id="A0A4R7HZN6"/>
<comment type="similarity">
    <text evidence="7">Belongs to the transglycosylase MltG family.</text>
</comment>
<name>A0A4R7HZN6_9ACTN</name>
<accession>A0A4R7HZN6</accession>
<evidence type="ECO:0000256" key="6">
    <source>
        <dbReference type="ARBA" id="ARBA00023316"/>
    </source>
</evidence>
<dbReference type="EMBL" id="SOAU01000001">
    <property type="protein sequence ID" value="TDT16310.1"/>
    <property type="molecule type" value="Genomic_DNA"/>
</dbReference>
<comment type="catalytic activity">
    <reaction evidence="7">
        <text>a peptidoglycan chain = a peptidoglycan chain with N-acetyl-1,6-anhydromuramyl-[peptide] at the reducing end + a peptidoglycan chain with N-acetylglucosamine at the non-reducing end.</text>
        <dbReference type="EC" id="4.2.2.29"/>
    </reaction>
</comment>
<evidence type="ECO:0000256" key="1">
    <source>
        <dbReference type="ARBA" id="ARBA00022475"/>
    </source>
</evidence>
<reference evidence="8 9" key="1">
    <citation type="submission" date="2019-03" db="EMBL/GenBank/DDBJ databases">
        <title>Sequencing the genomes of 1000 actinobacteria strains.</title>
        <authorList>
            <person name="Klenk H.-P."/>
        </authorList>
    </citation>
    <scope>NUCLEOTIDE SEQUENCE [LARGE SCALE GENOMIC DNA]</scope>
    <source>
        <strain evidence="8 9">DSM 18936</strain>
    </source>
</reference>
<evidence type="ECO:0000256" key="5">
    <source>
        <dbReference type="ARBA" id="ARBA00023239"/>
    </source>
</evidence>
<keyword evidence="9" id="KW-1185">Reference proteome</keyword>
<keyword evidence="3 7" id="KW-1133">Transmembrane helix</keyword>
<dbReference type="InterPro" id="IPR003770">
    <property type="entry name" value="MLTG-like"/>
</dbReference>
<keyword evidence="1 7" id="KW-1003">Cell membrane</keyword>
<evidence type="ECO:0000313" key="9">
    <source>
        <dbReference type="Proteomes" id="UP000294558"/>
    </source>
</evidence>
<dbReference type="PANTHER" id="PTHR30518">
    <property type="entry name" value="ENDOLYTIC MUREIN TRANSGLYCOSYLASE"/>
    <property type="match status" value="1"/>
</dbReference>
<evidence type="ECO:0000256" key="7">
    <source>
        <dbReference type="HAMAP-Rule" id="MF_02065"/>
    </source>
</evidence>
<keyword evidence="4 7" id="KW-0472">Membrane</keyword>
<dbReference type="EC" id="4.2.2.29" evidence="7"/>
<evidence type="ECO:0000313" key="8">
    <source>
        <dbReference type="EMBL" id="TDT16310.1"/>
    </source>
</evidence>
<comment type="function">
    <text evidence="7">Functions as a peptidoglycan terminase that cleaves nascent peptidoglycan strands endolytically to terminate their elongation.</text>
</comment>
<evidence type="ECO:0000256" key="4">
    <source>
        <dbReference type="ARBA" id="ARBA00023136"/>
    </source>
</evidence>
<proteinExistence type="inferred from homology"/>
<dbReference type="GO" id="GO:0008932">
    <property type="term" value="F:lytic endotransglycosylase activity"/>
    <property type="evidence" value="ECO:0007669"/>
    <property type="project" value="UniProtKB-UniRule"/>
</dbReference>
<dbReference type="CDD" id="cd08010">
    <property type="entry name" value="MltG_like"/>
    <property type="match status" value="1"/>
</dbReference>
<comment type="subcellular location">
    <subcellularLocation>
        <location evidence="7">Cell membrane</location>
        <topology evidence="7">Single-pass membrane protein</topology>
    </subcellularLocation>
</comment>
<evidence type="ECO:0000256" key="3">
    <source>
        <dbReference type="ARBA" id="ARBA00022989"/>
    </source>
</evidence>
<dbReference type="Proteomes" id="UP000294558">
    <property type="component" value="Unassembled WGS sequence"/>
</dbReference>
<dbReference type="GO" id="GO:0009252">
    <property type="term" value="P:peptidoglycan biosynthetic process"/>
    <property type="evidence" value="ECO:0007669"/>
    <property type="project" value="UniProtKB-UniRule"/>
</dbReference>
<protein>
    <recommendedName>
        <fullName evidence="7">Endolytic murein transglycosylase</fullName>
        <ecNumber evidence="7">4.2.2.29</ecNumber>
    </recommendedName>
    <alternativeName>
        <fullName evidence="7">Peptidoglycan lytic transglycosylase</fullName>
    </alternativeName>
    <alternativeName>
        <fullName evidence="7">Peptidoglycan polymerization terminase</fullName>
    </alternativeName>
</protein>
<dbReference type="GO" id="GO:0071555">
    <property type="term" value="P:cell wall organization"/>
    <property type="evidence" value="ECO:0007669"/>
    <property type="project" value="UniProtKB-KW"/>
</dbReference>
<gene>
    <name evidence="7" type="primary">mltG</name>
    <name evidence="8" type="ORF">BDK89_1894</name>
</gene>
<dbReference type="Gene3D" id="3.30.1490.480">
    <property type="entry name" value="Endolytic murein transglycosylase"/>
    <property type="match status" value="1"/>
</dbReference>
<keyword evidence="2 7" id="KW-0812">Transmembrane</keyword>
<dbReference type="Pfam" id="PF02618">
    <property type="entry name" value="YceG"/>
    <property type="match status" value="1"/>
</dbReference>
<sequence length="392" mass="43891">MIDERDLGRSDWVPDEWDEVGEVPAVEPLRRQNRIVKWVMWLALVLVTVLIIVAGYVGWWYLDRVRPDGELTDPIAFTVVEGDSVETLAVRLELEGFVDDASVFEWYVERKGGLEVTPGFYQIRQGDHMGNVLARLRTPPDQTYQRVTFPEGFTIEQMADRLAEEIPRLDRDAFVEAATSGTIESRFAPEGESSLEGLLFPDTYQVSNADNEAQVVERMSALMERVANDQEEIEVGAYVKGRSAYDLMIIASMIEKEAKLDEDRAKIARVIYNRLELGMPLQIDATLYYEGDRDTPFPVLRQTPGPYNSYLNTGLPPTPIANPGRASIRAAINPAPDPPPGDPICQELADPTQDCRYLFYVLANEQGGHAFAATGEQHQANVDRAAELGLLD</sequence>
<dbReference type="HAMAP" id="MF_02065">
    <property type="entry name" value="MltG"/>
    <property type="match status" value="1"/>
</dbReference>
<keyword evidence="5 7" id="KW-0456">Lyase</keyword>
<organism evidence="8 9">
    <name type="scientific">Ilumatobacter fluminis</name>
    <dbReference type="NCBI Taxonomy" id="467091"/>
    <lineage>
        <taxon>Bacteria</taxon>
        <taxon>Bacillati</taxon>
        <taxon>Actinomycetota</taxon>
        <taxon>Acidimicrobiia</taxon>
        <taxon>Acidimicrobiales</taxon>
        <taxon>Ilumatobacteraceae</taxon>
        <taxon>Ilumatobacter</taxon>
    </lineage>
</organism>
<dbReference type="NCBIfam" id="TIGR00247">
    <property type="entry name" value="endolytic transglycosylase MltG"/>
    <property type="match status" value="1"/>
</dbReference>
<feature type="site" description="Important for catalytic activity" evidence="7">
    <location>
        <position position="257"/>
    </location>
</feature>
<evidence type="ECO:0000256" key="2">
    <source>
        <dbReference type="ARBA" id="ARBA00022692"/>
    </source>
</evidence>
<comment type="caution">
    <text evidence="8">The sequence shown here is derived from an EMBL/GenBank/DDBJ whole genome shotgun (WGS) entry which is preliminary data.</text>
</comment>
<dbReference type="GO" id="GO:0005886">
    <property type="term" value="C:plasma membrane"/>
    <property type="evidence" value="ECO:0007669"/>
    <property type="project" value="UniProtKB-SubCell"/>
</dbReference>
<dbReference type="PANTHER" id="PTHR30518:SF2">
    <property type="entry name" value="ENDOLYTIC MUREIN TRANSGLYCOSYLASE"/>
    <property type="match status" value="1"/>
</dbReference>